<protein>
    <submittedName>
        <fullName evidence="2">Uncharacterized protein</fullName>
    </submittedName>
</protein>
<sequence>MKPVAFFRSTWKRKDKDKNMAKGKQDVLPVKRTLVAPESAPCTPTTVTFEIPVTSVLPSPYDHRVCSQSQDTIVFEAPATFPRKARSRFNSVSNASSLVDVDISPPSIVLPDRYDSGNPPQSPVIWKSSHGPPKNAFHGPPNLSLYSPVFGTSPKSVGRTPPTRPPRPPPLNLYPTTTKRPVNTGIPPRFMAKRAITFALPPNPRSIGSAELPLMTINSSSDSPYTSEDQEETPSESSEETARCSCVTISFNENRTQLHRGALDNAHAAANLPHPRYDSLSSGTSPRTAHAVLDLSATPIPEKVYRSGLRASSTPHLPSQNKQEVPPVPPQPFNLSNGQADDASNFPLSLFPPPPSSPLFIRRKISKNLVLRPKPTPRLSPSPAMASPDYTPLVMPSTPHHQTSPNQSKLYPSLHRYASPRAIPPPLFDPPSTPLPTPPTTPSPSGGRGASPLPTSKSLRSVRSTNQLRPEPPTHRATSSEPASLPETRRQVQPRPDVFHEAHAAADSEPAVSDSQTEWGYAI</sequence>
<feature type="compositionally biased region" description="Polar residues" evidence="1">
    <location>
        <begin position="399"/>
        <end position="410"/>
    </location>
</feature>
<evidence type="ECO:0000313" key="3">
    <source>
        <dbReference type="Proteomes" id="UP000807342"/>
    </source>
</evidence>
<name>A0A9P6C517_9AGAR</name>
<feature type="region of interest" description="Disordered" evidence="1">
    <location>
        <begin position="215"/>
        <end position="243"/>
    </location>
</feature>
<dbReference type="EMBL" id="MU151071">
    <property type="protein sequence ID" value="KAF9452436.1"/>
    <property type="molecule type" value="Genomic_DNA"/>
</dbReference>
<evidence type="ECO:0000313" key="2">
    <source>
        <dbReference type="EMBL" id="KAF9452436.1"/>
    </source>
</evidence>
<dbReference type="Proteomes" id="UP000807342">
    <property type="component" value="Unassembled WGS sequence"/>
</dbReference>
<feature type="compositionally biased region" description="Polar residues" evidence="1">
    <location>
        <begin position="216"/>
        <end position="225"/>
    </location>
</feature>
<feature type="region of interest" description="Disordered" evidence="1">
    <location>
        <begin position="372"/>
        <end position="523"/>
    </location>
</feature>
<feature type="compositionally biased region" description="Basic and acidic residues" evidence="1">
    <location>
        <begin position="497"/>
        <end position="506"/>
    </location>
</feature>
<feature type="compositionally biased region" description="Polar residues" evidence="1">
    <location>
        <begin position="455"/>
        <end position="468"/>
    </location>
</feature>
<gene>
    <name evidence="2" type="ORF">P691DRAFT_756363</name>
</gene>
<organism evidence="2 3">
    <name type="scientific">Macrolepiota fuliginosa MF-IS2</name>
    <dbReference type="NCBI Taxonomy" id="1400762"/>
    <lineage>
        <taxon>Eukaryota</taxon>
        <taxon>Fungi</taxon>
        <taxon>Dikarya</taxon>
        <taxon>Basidiomycota</taxon>
        <taxon>Agaricomycotina</taxon>
        <taxon>Agaricomycetes</taxon>
        <taxon>Agaricomycetidae</taxon>
        <taxon>Agaricales</taxon>
        <taxon>Agaricineae</taxon>
        <taxon>Agaricaceae</taxon>
        <taxon>Macrolepiota</taxon>
    </lineage>
</organism>
<dbReference type="AlphaFoldDB" id="A0A9P6C517"/>
<feature type="compositionally biased region" description="Polar residues" evidence="1">
    <location>
        <begin position="310"/>
        <end position="323"/>
    </location>
</feature>
<accession>A0A9P6C517</accession>
<comment type="caution">
    <text evidence="2">The sequence shown here is derived from an EMBL/GenBank/DDBJ whole genome shotgun (WGS) entry which is preliminary data.</text>
</comment>
<feature type="region of interest" description="Disordered" evidence="1">
    <location>
        <begin position="150"/>
        <end position="185"/>
    </location>
</feature>
<feature type="compositionally biased region" description="Pro residues" evidence="1">
    <location>
        <begin position="422"/>
        <end position="442"/>
    </location>
</feature>
<feature type="compositionally biased region" description="Pro residues" evidence="1">
    <location>
        <begin position="162"/>
        <end position="172"/>
    </location>
</feature>
<keyword evidence="3" id="KW-1185">Reference proteome</keyword>
<dbReference type="OrthoDB" id="3064491at2759"/>
<feature type="compositionally biased region" description="Acidic residues" evidence="1">
    <location>
        <begin position="228"/>
        <end position="239"/>
    </location>
</feature>
<feature type="compositionally biased region" description="Polar residues" evidence="1">
    <location>
        <begin position="513"/>
        <end position="523"/>
    </location>
</feature>
<evidence type="ECO:0000256" key="1">
    <source>
        <dbReference type="SAM" id="MobiDB-lite"/>
    </source>
</evidence>
<feature type="region of interest" description="Disordered" evidence="1">
    <location>
        <begin position="309"/>
        <end position="351"/>
    </location>
</feature>
<proteinExistence type="predicted"/>
<reference evidence="2" key="1">
    <citation type="submission" date="2020-11" db="EMBL/GenBank/DDBJ databases">
        <authorList>
            <consortium name="DOE Joint Genome Institute"/>
            <person name="Ahrendt S."/>
            <person name="Riley R."/>
            <person name="Andreopoulos W."/>
            <person name="Labutti K."/>
            <person name="Pangilinan J."/>
            <person name="Ruiz-Duenas F.J."/>
            <person name="Barrasa J.M."/>
            <person name="Sanchez-Garcia M."/>
            <person name="Camarero S."/>
            <person name="Miyauchi S."/>
            <person name="Serrano A."/>
            <person name="Linde D."/>
            <person name="Babiker R."/>
            <person name="Drula E."/>
            <person name="Ayuso-Fernandez I."/>
            <person name="Pacheco R."/>
            <person name="Padilla G."/>
            <person name="Ferreira P."/>
            <person name="Barriuso J."/>
            <person name="Kellner H."/>
            <person name="Castanera R."/>
            <person name="Alfaro M."/>
            <person name="Ramirez L."/>
            <person name="Pisabarro A.G."/>
            <person name="Kuo A."/>
            <person name="Tritt A."/>
            <person name="Lipzen A."/>
            <person name="He G."/>
            <person name="Yan M."/>
            <person name="Ng V."/>
            <person name="Cullen D."/>
            <person name="Martin F."/>
            <person name="Rosso M.-N."/>
            <person name="Henrissat B."/>
            <person name="Hibbett D."/>
            <person name="Martinez A.T."/>
            <person name="Grigoriev I.V."/>
        </authorList>
    </citation>
    <scope>NUCLEOTIDE SEQUENCE</scope>
    <source>
        <strain evidence="2">MF-IS2</strain>
    </source>
</reference>